<feature type="compositionally biased region" description="Low complexity" evidence="1">
    <location>
        <begin position="18"/>
        <end position="35"/>
    </location>
</feature>
<feature type="compositionally biased region" description="Basic and acidic residues" evidence="1">
    <location>
        <begin position="47"/>
        <end position="64"/>
    </location>
</feature>
<gene>
    <name evidence="2" type="ORF">LLUT_LOCUS456</name>
</gene>
<organism evidence="2 3">
    <name type="scientific">Lupinus luteus</name>
    <name type="common">European yellow lupine</name>
    <dbReference type="NCBI Taxonomy" id="3873"/>
    <lineage>
        <taxon>Eukaryota</taxon>
        <taxon>Viridiplantae</taxon>
        <taxon>Streptophyta</taxon>
        <taxon>Embryophyta</taxon>
        <taxon>Tracheophyta</taxon>
        <taxon>Spermatophyta</taxon>
        <taxon>Magnoliopsida</taxon>
        <taxon>eudicotyledons</taxon>
        <taxon>Gunneridae</taxon>
        <taxon>Pentapetalae</taxon>
        <taxon>rosids</taxon>
        <taxon>fabids</taxon>
        <taxon>Fabales</taxon>
        <taxon>Fabaceae</taxon>
        <taxon>Papilionoideae</taxon>
        <taxon>50 kb inversion clade</taxon>
        <taxon>genistoids sensu lato</taxon>
        <taxon>core genistoids</taxon>
        <taxon>Genisteae</taxon>
        <taxon>Lupinus</taxon>
    </lineage>
</organism>
<keyword evidence="3" id="KW-1185">Reference proteome</keyword>
<feature type="region of interest" description="Disordered" evidence="1">
    <location>
        <begin position="15"/>
        <end position="64"/>
    </location>
</feature>
<proteinExistence type="predicted"/>
<comment type="caution">
    <text evidence="2">The sequence shown here is derived from an EMBL/GenBank/DDBJ whole genome shotgun (WGS) entry which is preliminary data.</text>
</comment>
<evidence type="ECO:0000256" key="1">
    <source>
        <dbReference type="SAM" id="MobiDB-lite"/>
    </source>
</evidence>
<name>A0AAV1VRF5_LUPLU</name>
<dbReference type="EMBL" id="CAXHTB010000001">
    <property type="protein sequence ID" value="CAL0299396.1"/>
    <property type="molecule type" value="Genomic_DNA"/>
</dbReference>
<reference evidence="2 3" key="1">
    <citation type="submission" date="2024-03" db="EMBL/GenBank/DDBJ databases">
        <authorList>
            <person name="Martinez-Hernandez J."/>
        </authorList>
    </citation>
    <scope>NUCLEOTIDE SEQUENCE [LARGE SCALE GENOMIC DNA]</scope>
</reference>
<evidence type="ECO:0000313" key="3">
    <source>
        <dbReference type="Proteomes" id="UP001497480"/>
    </source>
</evidence>
<protein>
    <submittedName>
        <fullName evidence="2">Uncharacterized protein</fullName>
    </submittedName>
</protein>
<evidence type="ECO:0000313" key="2">
    <source>
        <dbReference type="EMBL" id="CAL0299396.1"/>
    </source>
</evidence>
<dbReference type="AlphaFoldDB" id="A0AAV1VRF5"/>
<dbReference type="Proteomes" id="UP001497480">
    <property type="component" value="Unassembled WGS sequence"/>
</dbReference>
<accession>A0AAV1VRF5</accession>
<sequence>MGLIIMMHYRYLEGKPCASPSPSSPSSPSSPASPSRKSETLTQSNNDESKASPHDSVGRMMGPDHYERVLTMGMGVVPTNTYRNTTLRASNFGTSSSSSYNDWRERCNNMESTFKSYIIMEE</sequence>